<dbReference type="Pfam" id="PF07797">
    <property type="entry name" value="DUF1639"/>
    <property type="match status" value="1"/>
</dbReference>
<feature type="compositionally biased region" description="Basic and acidic residues" evidence="1">
    <location>
        <begin position="61"/>
        <end position="76"/>
    </location>
</feature>
<feature type="compositionally biased region" description="Polar residues" evidence="1">
    <location>
        <begin position="28"/>
        <end position="38"/>
    </location>
</feature>
<protein>
    <submittedName>
        <fullName evidence="2">Uncharacterized protein</fullName>
    </submittedName>
</protein>
<evidence type="ECO:0000256" key="1">
    <source>
        <dbReference type="SAM" id="MobiDB-lite"/>
    </source>
</evidence>
<evidence type="ECO:0000313" key="2">
    <source>
        <dbReference type="EMBL" id="GKU88485.1"/>
    </source>
</evidence>
<dbReference type="PANTHER" id="PTHR33130">
    <property type="entry name" value="PUTATIVE (DUF1639)-RELATED"/>
    <property type="match status" value="1"/>
</dbReference>
<accession>A0AAV5HNZ4</accession>
<gene>
    <name evidence="2" type="ORF">SLEP1_g2745</name>
</gene>
<dbReference type="AlphaFoldDB" id="A0AAV5HNZ4"/>
<dbReference type="InterPro" id="IPR012438">
    <property type="entry name" value="DUF1639"/>
</dbReference>
<keyword evidence="3" id="KW-1185">Reference proteome</keyword>
<dbReference type="PANTHER" id="PTHR33130:SF91">
    <property type="match status" value="1"/>
</dbReference>
<feature type="compositionally biased region" description="Basic and acidic residues" evidence="1">
    <location>
        <begin position="191"/>
        <end position="208"/>
    </location>
</feature>
<evidence type="ECO:0000313" key="3">
    <source>
        <dbReference type="Proteomes" id="UP001054252"/>
    </source>
</evidence>
<feature type="compositionally biased region" description="Basic and acidic residues" evidence="1">
    <location>
        <begin position="111"/>
        <end position="123"/>
    </location>
</feature>
<reference evidence="2 3" key="1">
    <citation type="journal article" date="2021" name="Commun. Biol.">
        <title>The genome of Shorea leprosula (Dipterocarpaceae) highlights the ecological relevance of drought in aseasonal tropical rainforests.</title>
        <authorList>
            <person name="Ng K.K.S."/>
            <person name="Kobayashi M.J."/>
            <person name="Fawcett J.A."/>
            <person name="Hatakeyama M."/>
            <person name="Paape T."/>
            <person name="Ng C.H."/>
            <person name="Ang C.C."/>
            <person name="Tnah L.H."/>
            <person name="Lee C.T."/>
            <person name="Nishiyama T."/>
            <person name="Sese J."/>
            <person name="O'Brien M.J."/>
            <person name="Copetti D."/>
            <person name="Mohd Noor M.I."/>
            <person name="Ong R.C."/>
            <person name="Putra M."/>
            <person name="Sireger I.Z."/>
            <person name="Indrioko S."/>
            <person name="Kosugi Y."/>
            <person name="Izuno A."/>
            <person name="Isagi Y."/>
            <person name="Lee S.L."/>
            <person name="Shimizu K.K."/>
        </authorList>
    </citation>
    <scope>NUCLEOTIDE SEQUENCE [LARGE SCALE GENOMIC DNA]</scope>
    <source>
        <strain evidence="2">214</strain>
    </source>
</reference>
<comment type="caution">
    <text evidence="2">The sequence shown here is derived from an EMBL/GenBank/DDBJ whole genome shotgun (WGS) entry which is preliminary data.</text>
</comment>
<feature type="region of interest" description="Disordered" evidence="1">
    <location>
        <begin position="264"/>
        <end position="285"/>
    </location>
</feature>
<feature type="compositionally biased region" description="Basic and acidic residues" evidence="1">
    <location>
        <begin position="91"/>
        <end position="100"/>
    </location>
</feature>
<dbReference type="Proteomes" id="UP001054252">
    <property type="component" value="Unassembled WGS sequence"/>
</dbReference>
<name>A0AAV5HNZ4_9ROSI</name>
<dbReference type="EMBL" id="BPVZ01000002">
    <property type="protein sequence ID" value="GKU88485.1"/>
    <property type="molecule type" value="Genomic_DNA"/>
</dbReference>
<proteinExistence type="predicted"/>
<feature type="region of interest" description="Disordered" evidence="1">
    <location>
        <begin position="1"/>
        <end position="215"/>
    </location>
</feature>
<organism evidence="2 3">
    <name type="scientific">Rubroshorea leprosula</name>
    <dbReference type="NCBI Taxonomy" id="152421"/>
    <lineage>
        <taxon>Eukaryota</taxon>
        <taxon>Viridiplantae</taxon>
        <taxon>Streptophyta</taxon>
        <taxon>Embryophyta</taxon>
        <taxon>Tracheophyta</taxon>
        <taxon>Spermatophyta</taxon>
        <taxon>Magnoliopsida</taxon>
        <taxon>eudicotyledons</taxon>
        <taxon>Gunneridae</taxon>
        <taxon>Pentapetalae</taxon>
        <taxon>rosids</taxon>
        <taxon>malvids</taxon>
        <taxon>Malvales</taxon>
        <taxon>Dipterocarpaceae</taxon>
        <taxon>Rubroshorea</taxon>
    </lineage>
</organism>
<sequence>MVFQSISGEEAPEKTITNRNERTPPPMTSSTMKSQPLHNFSLPDLKWAMNHPNTNRFRKLTIHDTDSDSESRRRNQAEVAKYAAASSSSGHRMDNFEKKKVTYGSDSVVESSEKKSTPPDGRSKILIRLRTKSQKPAEEVADTGDQNFNAEDTDEFVAKTWNLRPRKPIPKAPNAGGGGIRIGGPAVQRPEPTRSRNPTEGKAAEKKEKKPKFSISLTREEIDDDIFAMTGSRPSRRPKKRAKNVQKQLDCLFPGLWLPSITPDSYKVSDAPTKKGKNSLLAGLD</sequence>